<dbReference type="InterPro" id="IPR016135">
    <property type="entry name" value="UBQ-conjugating_enzyme/RWD"/>
</dbReference>
<evidence type="ECO:0000313" key="1">
    <source>
        <dbReference type="EMBL" id="CAH3029838.1"/>
    </source>
</evidence>
<accession>A0ABN8MJE3</accession>
<keyword evidence="2" id="KW-1185">Reference proteome</keyword>
<protein>
    <submittedName>
        <fullName evidence="1">Uncharacterized protein</fullName>
    </submittedName>
</protein>
<evidence type="ECO:0000313" key="2">
    <source>
        <dbReference type="Proteomes" id="UP001159427"/>
    </source>
</evidence>
<name>A0ABN8MJE3_9CNID</name>
<organism evidence="1 2">
    <name type="scientific">Porites evermanni</name>
    <dbReference type="NCBI Taxonomy" id="104178"/>
    <lineage>
        <taxon>Eukaryota</taxon>
        <taxon>Metazoa</taxon>
        <taxon>Cnidaria</taxon>
        <taxon>Anthozoa</taxon>
        <taxon>Hexacorallia</taxon>
        <taxon>Scleractinia</taxon>
        <taxon>Fungiina</taxon>
        <taxon>Poritidae</taxon>
        <taxon>Porites</taxon>
    </lineage>
</organism>
<sequence>MPWSASQQKRLGLEKELLDKYFPNRVKWIDPGSGTKVEVQVTCSNDRQYTLRVYIPEDFPNSCPKMVVKSAMLRAYNGVYLHQYPGDNHTGYNTDGYSGICHFRPNLWRANNTLYQVFMKGLIWLEAYQSHLRTGQPLSKYLSEMNG</sequence>
<comment type="caution">
    <text evidence="1">The sequence shown here is derived from an EMBL/GenBank/DDBJ whole genome shotgun (WGS) entry which is preliminary data.</text>
</comment>
<dbReference type="EMBL" id="CALNXI010000595">
    <property type="protein sequence ID" value="CAH3029838.1"/>
    <property type="molecule type" value="Genomic_DNA"/>
</dbReference>
<reference evidence="1 2" key="1">
    <citation type="submission" date="2022-05" db="EMBL/GenBank/DDBJ databases">
        <authorList>
            <consortium name="Genoscope - CEA"/>
            <person name="William W."/>
        </authorList>
    </citation>
    <scope>NUCLEOTIDE SEQUENCE [LARGE SCALE GENOMIC DNA]</scope>
</reference>
<dbReference type="SUPFAM" id="SSF54495">
    <property type="entry name" value="UBC-like"/>
    <property type="match status" value="1"/>
</dbReference>
<gene>
    <name evidence="1" type="ORF">PEVE_00036833</name>
</gene>
<proteinExistence type="predicted"/>
<dbReference type="Proteomes" id="UP001159427">
    <property type="component" value="Unassembled WGS sequence"/>
</dbReference>